<dbReference type="PANTHER" id="PTHR22912:SF151">
    <property type="entry name" value="DIHYDROLIPOYL DEHYDROGENASE, MITOCHONDRIAL"/>
    <property type="match status" value="1"/>
</dbReference>
<sequence length="468" mass="50195">MEQRFDLIVIGAGPGGYVAAIKAAKAGLQVAVVEEDAVGGTCLNRGCIPAKALIHASSLYRQALDGEKYGILAKEVSYDYAKVLTYKEETTERLCRGVEQLLKGNKVTLLYGKGRLEIDRTVTVTSEEGIRTFETGNVILAAGSKPMLLPLPGMDLKGVLTSNELLRLKEAPMSLTIIGGGVISVEFATAFASLGTRVTIVEAMPRLVPGMDKEISQNLKMILKKRGVDIHTSATVQEIVEKDGLYACRFLEKEKETEVVAQYVLCAVGRRPNTDGLFGDGVSLLMERGRIVVDERMQTSMDGVYAIGDLVKGMQLAHLASAQGIFVAEELSGKTPTVRLDIVPGCVYTDPEIASVGMTEEDANESGIEIKTGKFIMGANGKSLITKEERGFIKVIVDAGSEVILGAQMMCARATDMIGEFGTAIANTMTAGQLLIAMRAHPTYNEGVAEALEDATGEAVHAMPRKKR</sequence>
<feature type="binding site" evidence="12">
    <location>
        <position position="309"/>
    </location>
    <ligand>
        <name>FAD</name>
        <dbReference type="ChEBI" id="CHEBI:57692"/>
    </ligand>
</feature>
<evidence type="ECO:0000256" key="6">
    <source>
        <dbReference type="ARBA" id="ARBA00023002"/>
    </source>
</evidence>
<dbReference type="GO" id="GO:0005737">
    <property type="term" value="C:cytoplasm"/>
    <property type="evidence" value="ECO:0007669"/>
    <property type="project" value="UniProtKB-ARBA"/>
</dbReference>
<dbReference type="InterPro" id="IPR023753">
    <property type="entry name" value="FAD/NAD-binding_dom"/>
</dbReference>
<comment type="similarity">
    <text evidence="1 14">Belongs to the class-I pyridine nucleotide-disulfide oxidoreductase family.</text>
</comment>
<comment type="cofactor">
    <cofactor evidence="12 14">
        <name>FAD</name>
        <dbReference type="ChEBI" id="CHEBI:57692"/>
    </cofactor>
    <text evidence="12 14">Binds 1 FAD per subunit.</text>
</comment>
<dbReference type="PIRSF" id="PIRSF000350">
    <property type="entry name" value="Mercury_reductase_MerA"/>
    <property type="match status" value="1"/>
</dbReference>
<evidence type="ECO:0000256" key="8">
    <source>
        <dbReference type="ARBA" id="ARBA00023157"/>
    </source>
</evidence>
<dbReference type="InterPro" id="IPR036188">
    <property type="entry name" value="FAD/NAD-bd_sf"/>
</dbReference>
<dbReference type="FunFam" id="3.30.390.30:FF:000001">
    <property type="entry name" value="Dihydrolipoyl dehydrogenase"/>
    <property type="match status" value="1"/>
</dbReference>
<dbReference type="Proteomes" id="UP000462363">
    <property type="component" value="Unassembled WGS sequence"/>
</dbReference>
<evidence type="ECO:0000256" key="3">
    <source>
        <dbReference type="ARBA" id="ARBA00016961"/>
    </source>
</evidence>
<dbReference type="AlphaFoldDB" id="A0A844FBI4"/>
<evidence type="ECO:0000256" key="12">
    <source>
        <dbReference type="PIRSR" id="PIRSR000350-3"/>
    </source>
</evidence>
<dbReference type="RefSeq" id="WP_154322664.1">
    <property type="nucleotide sequence ID" value="NZ_CP045695.1"/>
</dbReference>
<dbReference type="NCBIfam" id="TIGR01350">
    <property type="entry name" value="lipoamide_DH"/>
    <property type="match status" value="1"/>
</dbReference>
<protein>
    <recommendedName>
        <fullName evidence="3 14">Dihydrolipoyl dehydrogenase</fullName>
        <ecNumber evidence="2 14">1.8.1.4</ecNumber>
    </recommendedName>
</protein>
<evidence type="ECO:0000256" key="5">
    <source>
        <dbReference type="ARBA" id="ARBA00022827"/>
    </source>
</evidence>
<dbReference type="SUPFAM" id="SSF51905">
    <property type="entry name" value="FAD/NAD(P)-binding domain"/>
    <property type="match status" value="1"/>
</dbReference>
<keyword evidence="8" id="KW-1015">Disulfide bond</keyword>
<dbReference type="PRINTS" id="PR00368">
    <property type="entry name" value="FADPNR"/>
</dbReference>
<feature type="binding site" evidence="12">
    <location>
        <position position="51"/>
    </location>
    <ligand>
        <name>FAD</name>
        <dbReference type="ChEBI" id="CHEBI:57692"/>
    </ligand>
</feature>
<keyword evidence="4 14" id="KW-0285">Flavoprotein</keyword>
<evidence type="ECO:0000256" key="11">
    <source>
        <dbReference type="PIRSR" id="PIRSR000350-2"/>
    </source>
</evidence>
<keyword evidence="12" id="KW-0547">Nucleotide-binding</keyword>
<dbReference type="GO" id="GO:0006103">
    <property type="term" value="P:2-oxoglutarate metabolic process"/>
    <property type="evidence" value="ECO:0007669"/>
    <property type="project" value="TreeGrafter"/>
</dbReference>
<dbReference type="EMBL" id="VUMB01000014">
    <property type="protein sequence ID" value="MSS40315.1"/>
    <property type="molecule type" value="Genomic_DNA"/>
</dbReference>
<dbReference type="InterPro" id="IPR050151">
    <property type="entry name" value="Class-I_Pyr_Nuc-Dis_Oxidored"/>
</dbReference>
<evidence type="ECO:0000259" key="16">
    <source>
        <dbReference type="Pfam" id="PF07992"/>
    </source>
</evidence>
<keyword evidence="7 12" id="KW-0520">NAD</keyword>
<accession>A0A844FBI4</accession>
<feature type="domain" description="FAD/NAD(P)-binding" evidence="16">
    <location>
        <begin position="5"/>
        <end position="324"/>
    </location>
</feature>
<dbReference type="Pfam" id="PF07992">
    <property type="entry name" value="Pyr_redox_2"/>
    <property type="match status" value="1"/>
</dbReference>
<dbReference type="Gene3D" id="3.30.390.30">
    <property type="match status" value="1"/>
</dbReference>
<dbReference type="EC" id="1.8.1.4" evidence="2 14"/>
<gene>
    <name evidence="17" type="primary">lpdA</name>
    <name evidence="17" type="ORF">FYJ37_08125</name>
</gene>
<dbReference type="InterPro" id="IPR006258">
    <property type="entry name" value="Lipoamide_DH"/>
</dbReference>
<keyword evidence="5 12" id="KW-0274">FAD</keyword>
<dbReference type="GO" id="GO:0050660">
    <property type="term" value="F:flavin adenine dinucleotide binding"/>
    <property type="evidence" value="ECO:0007669"/>
    <property type="project" value="InterPro"/>
</dbReference>
<dbReference type="SUPFAM" id="SSF55424">
    <property type="entry name" value="FAD/NAD-linked reductases, dimerisation (C-terminal) domain"/>
    <property type="match status" value="1"/>
</dbReference>
<evidence type="ECO:0000256" key="14">
    <source>
        <dbReference type="RuleBase" id="RU003692"/>
    </source>
</evidence>
<dbReference type="InterPro" id="IPR016156">
    <property type="entry name" value="FAD/NAD-linked_Rdtase_dimer_sf"/>
</dbReference>
<dbReference type="PRINTS" id="PR00411">
    <property type="entry name" value="PNDRDTASEI"/>
</dbReference>
<keyword evidence="9 14" id="KW-0676">Redox-active center</keyword>
<evidence type="ECO:0000256" key="2">
    <source>
        <dbReference type="ARBA" id="ARBA00012608"/>
    </source>
</evidence>
<proteinExistence type="inferred from homology"/>
<evidence type="ECO:0000256" key="7">
    <source>
        <dbReference type="ARBA" id="ARBA00023027"/>
    </source>
</evidence>
<evidence type="ECO:0000259" key="15">
    <source>
        <dbReference type="Pfam" id="PF02852"/>
    </source>
</evidence>
<feature type="binding site" evidence="12">
    <location>
        <position position="114"/>
    </location>
    <ligand>
        <name>FAD</name>
        <dbReference type="ChEBI" id="CHEBI:57692"/>
    </ligand>
</feature>
<feature type="active site" description="Proton acceptor" evidence="11">
    <location>
        <position position="441"/>
    </location>
</feature>
<evidence type="ECO:0000256" key="13">
    <source>
        <dbReference type="PIRSR" id="PIRSR000350-4"/>
    </source>
</evidence>
<feature type="domain" description="Pyridine nucleotide-disulphide oxidoreductase dimerisation" evidence="15">
    <location>
        <begin position="343"/>
        <end position="451"/>
    </location>
</feature>
<evidence type="ECO:0000256" key="4">
    <source>
        <dbReference type="ARBA" id="ARBA00022630"/>
    </source>
</evidence>
<dbReference type="PANTHER" id="PTHR22912">
    <property type="entry name" value="DISULFIDE OXIDOREDUCTASE"/>
    <property type="match status" value="1"/>
</dbReference>
<dbReference type="GO" id="GO:0004148">
    <property type="term" value="F:dihydrolipoyl dehydrogenase (NADH) activity"/>
    <property type="evidence" value="ECO:0007669"/>
    <property type="project" value="UniProtKB-EC"/>
</dbReference>
<evidence type="ECO:0000256" key="10">
    <source>
        <dbReference type="ARBA" id="ARBA00049187"/>
    </source>
</evidence>
<comment type="miscellaneous">
    <text evidence="14">The active site is a redox-active disulfide bond.</text>
</comment>
<evidence type="ECO:0000256" key="9">
    <source>
        <dbReference type="ARBA" id="ARBA00023284"/>
    </source>
</evidence>
<dbReference type="InterPro" id="IPR001100">
    <property type="entry name" value="Pyr_nuc-diS_OxRdtase"/>
</dbReference>
<dbReference type="Pfam" id="PF02852">
    <property type="entry name" value="Pyr_redox_dim"/>
    <property type="match status" value="1"/>
</dbReference>
<comment type="catalytic activity">
    <reaction evidence="10 14">
        <text>N(6)-[(R)-dihydrolipoyl]-L-lysyl-[protein] + NAD(+) = N(6)-[(R)-lipoyl]-L-lysyl-[protein] + NADH + H(+)</text>
        <dbReference type="Rhea" id="RHEA:15045"/>
        <dbReference type="Rhea" id="RHEA-COMP:10474"/>
        <dbReference type="Rhea" id="RHEA-COMP:10475"/>
        <dbReference type="ChEBI" id="CHEBI:15378"/>
        <dbReference type="ChEBI" id="CHEBI:57540"/>
        <dbReference type="ChEBI" id="CHEBI:57945"/>
        <dbReference type="ChEBI" id="CHEBI:83099"/>
        <dbReference type="ChEBI" id="CHEBI:83100"/>
        <dbReference type="EC" id="1.8.1.4"/>
    </reaction>
</comment>
<dbReference type="InterPro" id="IPR012999">
    <property type="entry name" value="Pyr_OxRdtase_I_AS"/>
</dbReference>
<organism evidence="17 18">
    <name type="scientific">Clostridium scindens (strain JCM 10418 / VPI 12708)</name>
    <dbReference type="NCBI Taxonomy" id="29347"/>
    <lineage>
        <taxon>Bacteria</taxon>
        <taxon>Bacillati</taxon>
        <taxon>Bacillota</taxon>
        <taxon>Clostridia</taxon>
        <taxon>Lachnospirales</taxon>
        <taxon>Lachnospiraceae</taxon>
    </lineage>
</organism>
<comment type="caution">
    <text evidence="17">The sequence shown here is derived from an EMBL/GenBank/DDBJ whole genome shotgun (WGS) entry which is preliminary data.</text>
</comment>
<feature type="binding site" evidence="12">
    <location>
        <position position="269"/>
    </location>
    <ligand>
        <name>NAD(+)</name>
        <dbReference type="ChEBI" id="CHEBI:57540"/>
    </ligand>
</feature>
<evidence type="ECO:0000313" key="17">
    <source>
        <dbReference type="EMBL" id="MSS40315.1"/>
    </source>
</evidence>
<reference evidence="17 18" key="1">
    <citation type="submission" date="2019-08" db="EMBL/GenBank/DDBJ databases">
        <title>In-depth cultivation of the pig gut microbiome towards novel bacterial diversity and tailored functional studies.</title>
        <authorList>
            <person name="Wylensek D."/>
            <person name="Hitch T.C.A."/>
            <person name="Clavel T."/>
        </authorList>
    </citation>
    <scope>NUCLEOTIDE SEQUENCE [LARGE SCALE GENOMIC DNA]</scope>
    <source>
        <strain evidence="17 18">BL-389-WT-3D</strain>
    </source>
</reference>
<dbReference type="Gene3D" id="3.50.50.60">
    <property type="entry name" value="FAD/NAD(P)-binding domain"/>
    <property type="match status" value="2"/>
</dbReference>
<feature type="disulfide bond" description="Redox-active" evidence="13">
    <location>
        <begin position="42"/>
        <end position="47"/>
    </location>
</feature>
<keyword evidence="6 14" id="KW-0560">Oxidoreductase</keyword>
<feature type="binding site" evidence="12">
    <location>
        <begin position="179"/>
        <end position="186"/>
    </location>
    <ligand>
        <name>NAD(+)</name>
        <dbReference type="ChEBI" id="CHEBI:57540"/>
    </ligand>
</feature>
<dbReference type="PROSITE" id="PS00076">
    <property type="entry name" value="PYRIDINE_REDOX_1"/>
    <property type="match status" value="1"/>
</dbReference>
<evidence type="ECO:0000256" key="1">
    <source>
        <dbReference type="ARBA" id="ARBA00007532"/>
    </source>
</evidence>
<feature type="binding site" evidence="12">
    <location>
        <position position="202"/>
    </location>
    <ligand>
        <name>NAD(+)</name>
        <dbReference type="ChEBI" id="CHEBI:57540"/>
    </ligand>
</feature>
<dbReference type="InterPro" id="IPR004099">
    <property type="entry name" value="Pyr_nucl-diS_OxRdtase_dimer"/>
</dbReference>
<name>A0A844FBI4_CLOSV</name>
<evidence type="ECO:0000313" key="18">
    <source>
        <dbReference type="Proteomes" id="UP000462363"/>
    </source>
</evidence>